<organism evidence="3">
    <name type="scientific">Serratia fonticola</name>
    <dbReference type="NCBI Taxonomy" id="47917"/>
    <lineage>
        <taxon>Bacteria</taxon>
        <taxon>Pseudomonadati</taxon>
        <taxon>Pseudomonadota</taxon>
        <taxon>Gammaproteobacteria</taxon>
        <taxon>Enterobacterales</taxon>
        <taxon>Yersiniaceae</taxon>
        <taxon>Serratia</taxon>
    </lineage>
</organism>
<dbReference type="PANTHER" id="PTHR46268">
    <property type="entry name" value="STRESS RESPONSE PROTEIN NHAX"/>
    <property type="match status" value="1"/>
</dbReference>
<evidence type="ECO:0000313" key="3">
    <source>
        <dbReference type="EMBL" id="VTR18059.1"/>
    </source>
</evidence>
<reference evidence="3" key="1">
    <citation type="submission" date="2019-05" db="EMBL/GenBank/DDBJ databases">
        <authorList>
            <consortium name="Pathogen Informatics"/>
        </authorList>
    </citation>
    <scope>NUCLEOTIDE SEQUENCE [LARGE SCALE GENOMIC DNA]</scope>
    <source>
        <strain evidence="3">NCTC12965</strain>
    </source>
</reference>
<dbReference type="InterPro" id="IPR006016">
    <property type="entry name" value="UspA"/>
</dbReference>
<dbReference type="AlphaFoldDB" id="A0A4U9THS9"/>
<dbReference type="SUPFAM" id="SSF52402">
    <property type="entry name" value="Adenine nucleotide alpha hydrolases-like"/>
    <property type="match status" value="1"/>
</dbReference>
<dbReference type="PRINTS" id="PR01438">
    <property type="entry name" value="UNVRSLSTRESS"/>
</dbReference>
<name>A0A4U9THS9_SERFO</name>
<gene>
    <name evidence="3" type="primary">uspF</name>
    <name evidence="3" type="ORF">NCTC12965_00518</name>
</gene>
<dbReference type="PANTHER" id="PTHR46268:SF6">
    <property type="entry name" value="UNIVERSAL STRESS PROTEIN UP12"/>
    <property type="match status" value="1"/>
</dbReference>
<evidence type="ECO:0000256" key="1">
    <source>
        <dbReference type="ARBA" id="ARBA00008791"/>
    </source>
</evidence>
<dbReference type="Pfam" id="PF00582">
    <property type="entry name" value="Usp"/>
    <property type="match status" value="1"/>
</dbReference>
<comment type="similarity">
    <text evidence="1">Belongs to the universal stress protein A family.</text>
</comment>
<feature type="domain" description="UspA" evidence="2">
    <location>
        <begin position="1"/>
        <end position="142"/>
    </location>
</feature>
<sequence>MYKTILAPIDLAEIELTQKVIPTINSLANIDYPHIHFLAVLSPMLSYYEYGLSHPERLLPSDDERIQIALAELKKAVTAFDIPEGRVHCSVEIGAPRDRILNFADEINADLIVVGSRRPSITTYLLGTTASSVVRYAKTSVLGGAISLLPRRPLIPRHLKLETGGSHCRFSRPLSAGMRDTSPHGRVHGVSAFCMTPTCNTIRYSYLVYSHIPSLTWPS</sequence>
<dbReference type="EMBL" id="CABEEZ010000016">
    <property type="protein sequence ID" value="VTR18059.1"/>
    <property type="molecule type" value="Genomic_DNA"/>
</dbReference>
<protein>
    <submittedName>
        <fullName evidence="3">Universal stress protein F</fullName>
    </submittedName>
</protein>
<dbReference type="CDD" id="cd00293">
    <property type="entry name" value="USP-like"/>
    <property type="match status" value="1"/>
</dbReference>
<dbReference type="InterPro" id="IPR014729">
    <property type="entry name" value="Rossmann-like_a/b/a_fold"/>
</dbReference>
<proteinExistence type="inferred from homology"/>
<dbReference type="InterPro" id="IPR006015">
    <property type="entry name" value="Universal_stress_UspA"/>
</dbReference>
<accession>A0A4U9THS9</accession>
<evidence type="ECO:0000259" key="2">
    <source>
        <dbReference type="Pfam" id="PF00582"/>
    </source>
</evidence>
<dbReference type="Gene3D" id="3.40.50.620">
    <property type="entry name" value="HUPs"/>
    <property type="match status" value="1"/>
</dbReference>